<name>A0A7X6FSQ5_9HYPH</name>
<dbReference type="AlphaFoldDB" id="A0A7X6FSQ5"/>
<sequence length="93" mass="9721">MLGPRQEGEYPDRDLDCQEAVSQGIADLIEQATLSGDSEDEAAAALSGKDIPGVRDLIDEAISAGWTAEEAARAVVEVAKGMQVGYAGTEPNE</sequence>
<accession>A0A7X6FSQ5</accession>
<evidence type="ECO:0000313" key="2">
    <source>
        <dbReference type="Proteomes" id="UP000558475"/>
    </source>
</evidence>
<evidence type="ECO:0000313" key="1">
    <source>
        <dbReference type="EMBL" id="NKW11268.1"/>
    </source>
</evidence>
<comment type="caution">
    <text evidence="1">The sequence shown here is derived from an EMBL/GenBank/DDBJ whole genome shotgun (WGS) entry which is preliminary data.</text>
</comment>
<dbReference type="EMBL" id="JAAXZB010000005">
    <property type="protein sequence ID" value="NKW11268.1"/>
    <property type="molecule type" value="Genomic_DNA"/>
</dbReference>
<gene>
    <name evidence="1" type="ORF">HGG76_27080</name>
</gene>
<proteinExistence type="predicted"/>
<dbReference type="Proteomes" id="UP000558475">
    <property type="component" value="Unassembled WGS sequence"/>
</dbReference>
<protein>
    <submittedName>
        <fullName evidence="1">Uncharacterized protein</fullName>
    </submittedName>
</protein>
<reference evidence="1 2" key="1">
    <citation type="submission" date="2020-04" db="EMBL/GenBank/DDBJ databases">
        <title>Whole genome sequencing of clinical and environmental type strains of Ochrobactrum.</title>
        <authorList>
            <person name="Dharne M."/>
        </authorList>
    </citation>
    <scope>NUCLEOTIDE SEQUENCE [LARGE SCALE GENOMIC DNA]</scope>
    <source>
        <strain evidence="1 2">DSM 13340</strain>
    </source>
</reference>
<organism evidence="1 2">
    <name type="scientific">Brucella tritici</name>
    <dbReference type="NCBI Taxonomy" id="94626"/>
    <lineage>
        <taxon>Bacteria</taxon>
        <taxon>Pseudomonadati</taxon>
        <taxon>Pseudomonadota</taxon>
        <taxon>Alphaproteobacteria</taxon>
        <taxon>Hyphomicrobiales</taxon>
        <taxon>Brucellaceae</taxon>
        <taxon>Brucella/Ochrobactrum group</taxon>
        <taxon>Brucella</taxon>
    </lineage>
</organism>